<comment type="similarity">
    <text evidence="3">Belongs to the ARTD/PARP family.</text>
</comment>
<comment type="subcellular location">
    <subcellularLocation>
        <location evidence="1">Nucleus</location>
    </subcellularLocation>
</comment>
<feature type="non-terminal residue" evidence="5">
    <location>
        <position position="1"/>
    </location>
</feature>
<dbReference type="InterPro" id="IPR004170">
    <property type="entry name" value="WWE_dom"/>
</dbReference>
<evidence type="ECO:0000256" key="2">
    <source>
        <dbReference type="ARBA" id="ARBA00023242"/>
    </source>
</evidence>
<evidence type="ECO:0000313" key="5">
    <source>
        <dbReference type="EMBL" id="KAK7047502.1"/>
    </source>
</evidence>
<dbReference type="Proteomes" id="UP001381693">
    <property type="component" value="Unassembled WGS sequence"/>
</dbReference>
<evidence type="ECO:0000256" key="3">
    <source>
        <dbReference type="ARBA" id="ARBA00024347"/>
    </source>
</evidence>
<evidence type="ECO:0000313" key="6">
    <source>
        <dbReference type="Proteomes" id="UP001381693"/>
    </source>
</evidence>
<dbReference type="AlphaFoldDB" id="A0AAN8WF35"/>
<feature type="domain" description="WWE" evidence="4">
    <location>
        <begin position="138"/>
        <end position="222"/>
    </location>
</feature>
<protein>
    <recommendedName>
        <fullName evidence="4">WWE domain-containing protein</fullName>
    </recommendedName>
</protein>
<dbReference type="PANTHER" id="PTHR45740:SF2">
    <property type="entry name" value="POLY [ADP-RIBOSE] POLYMERASE"/>
    <property type="match status" value="1"/>
</dbReference>
<dbReference type="PROSITE" id="PS50918">
    <property type="entry name" value="WWE"/>
    <property type="match status" value="1"/>
</dbReference>
<gene>
    <name evidence="5" type="ORF">SK128_004399</name>
</gene>
<dbReference type="Pfam" id="PF02825">
    <property type="entry name" value="WWE"/>
    <property type="match status" value="1"/>
</dbReference>
<evidence type="ECO:0000259" key="4">
    <source>
        <dbReference type="PROSITE" id="PS50918"/>
    </source>
</evidence>
<keyword evidence="6" id="KW-1185">Reference proteome</keyword>
<dbReference type="SUPFAM" id="SSF117839">
    <property type="entry name" value="WWE domain"/>
    <property type="match status" value="1"/>
</dbReference>
<dbReference type="PANTHER" id="PTHR45740">
    <property type="entry name" value="POLY [ADP-RIBOSE] POLYMERASE"/>
    <property type="match status" value="1"/>
</dbReference>
<accession>A0AAN8WF35</accession>
<dbReference type="GO" id="GO:0005634">
    <property type="term" value="C:nucleus"/>
    <property type="evidence" value="ECO:0007669"/>
    <property type="project" value="UniProtKB-SubCell"/>
</dbReference>
<dbReference type="EMBL" id="JAXCGZ010021625">
    <property type="protein sequence ID" value="KAK7047502.1"/>
    <property type="molecule type" value="Genomic_DNA"/>
</dbReference>
<evidence type="ECO:0000256" key="1">
    <source>
        <dbReference type="ARBA" id="ARBA00004123"/>
    </source>
</evidence>
<comment type="caution">
    <text evidence="5">The sequence shown here is derived from an EMBL/GenBank/DDBJ whole genome shotgun (WGS) entry which is preliminary data.</text>
</comment>
<dbReference type="GO" id="GO:0003950">
    <property type="term" value="F:NAD+ poly-ADP-ribosyltransferase activity"/>
    <property type="evidence" value="ECO:0007669"/>
    <property type="project" value="TreeGrafter"/>
</dbReference>
<dbReference type="InterPro" id="IPR037197">
    <property type="entry name" value="WWE_dom_sf"/>
</dbReference>
<name>A0AAN8WF35_HALRR</name>
<keyword evidence="2" id="KW-0539">Nucleus</keyword>
<reference evidence="5 6" key="1">
    <citation type="submission" date="2023-11" db="EMBL/GenBank/DDBJ databases">
        <title>Halocaridina rubra genome assembly.</title>
        <authorList>
            <person name="Smith C."/>
        </authorList>
    </citation>
    <scope>NUCLEOTIDE SEQUENCE [LARGE SCALE GENOMIC DNA]</scope>
    <source>
        <strain evidence="5">EP-1</strain>
        <tissue evidence="5">Whole</tissue>
    </source>
</reference>
<proteinExistence type="inferred from homology"/>
<dbReference type="GO" id="GO:1990404">
    <property type="term" value="F:NAD+-protein mono-ADP-ribosyltransferase activity"/>
    <property type="evidence" value="ECO:0007669"/>
    <property type="project" value="TreeGrafter"/>
</dbReference>
<sequence length="253" mass="30177">SLIQEGICEHEAMSYHELDGTIEIPEICVFSIKSRCRNEATYCRRLHARQIWHWQLFHENRWLNFSHIYDVRLEKAFQKVELDDVLIPAKDLSDDDNLSIKLSKILGTKSLRAYFKSMKMVSVNGKKTFEIRRLSTASSSKFTHSLSSHFGWFFKDNAVWRQFGHHQYESQDFQTTSDNIECKYQKGEWSMVVNTRKGQWILNFPEMRICSEYSLKTIAVRRRPIFCRIQEHPKQLSRCNRNMYGRRRDDLHS</sequence>
<dbReference type="InterPro" id="IPR051712">
    <property type="entry name" value="ARTD-AVP"/>
</dbReference>
<dbReference type="Gene3D" id="3.30.720.50">
    <property type="match status" value="1"/>
</dbReference>
<organism evidence="5 6">
    <name type="scientific">Halocaridina rubra</name>
    <name type="common">Hawaiian red shrimp</name>
    <dbReference type="NCBI Taxonomy" id="373956"/>
    <lineage>
        <taxon>Eukaryota</taxon>
        <taxon>Metazoa</taxon>
        <taxon>Ecdysozoa</taxon>
        <taxon>Arthropoda</taxon>
        <taxon>Crustacea</taxon>
        <taxon>Multicrustacea</taxon>
        <taxon>Malacostraca</taxon>
        <taxon>Eumalacostraca</taxon>
        <taxon>Eucarida</taxon>
        <taxon>Decapoda</taxon>
        <taxon>Pleocyemata</taxon>
        <taxon>Caridea</taxon>
        <taxon>Atyoidea</taxon>
        <taxon>Atyidae</taxon>
        <taxon>Halocaridina</taxon>
    </lineage>
</organism>